<feature type="domain" description="Multidrug resistance protein MdtA-like alpha-helical hairpin" evidence="3">
    <location>
        <begin position="97"/>
        <end position="164"/>
    </location>
</feature>
<dbReference type="Proteomes" id="UP000569732">
    <property type="component" value="Unassembled WGS sequence"/>
</dbReference>
<sequence>MRFLLIILQACITISLTATTQLSWSDTPTLVSAKTVNQLQFYPEQSAPAKVVALNQSQIPAEINARLIHMPVNVGDLVKQGELLAKLDCQQTQFNQQSQQAKYAQLQSLLAFNQRELKRSEKLARQKNIGEAEFDRNKTNVADIQAQLQAQQATLAIAKLNTQYCQITAPFSGLVTKKMADVGEMLAIGTPVVELLQTNQLEVSAKIALTDELTFKQAKSYTLKANGKKYPLQLRSFLPFIENSTRSREARLVFTSESIITGTTGRLLWQSPIPHLPAHLLQKRNGHYGIFIIHDNKAQFIAAEQAQEGRPIPLSIATDQLVIIDGRHGLVEGQTIKLINAKEQNNNVASQFN</sequence>
<dbReference type="GO" id="GO:1990281">
    <property type="term" value="C:efflux pump complex"/>
    <property type="evidence" value="ECO:0007669"/>
    <property type="project" value="TreeGrafter"/>
</dbReference>
<dbReference type="Pfam" id="PF25917">
    <property type="entry name" value="BSH_RND"/>
    <property type="match status" value="1"/>
</dbReference>
<dbReference type="RefSeq" id="WP_180570126.1">
    <property type="nucleotide sequence ID" value="NZ_JACCKB010000035.1"/>
</dbReference>
<dbReference type="GO" id="GO:0015562">
    <property type="term" value="F:efflux transmembrane transporter activity"/>
    <property type="evidence" value="ECO:0007669"/>
    <property type="project" value="TreeGrafter"/>
</dbReference>
<keyword evidence="2" id="KW-0732">Signal</keyword>
<evidence type="ECO:0000259" key="4">
    <source>
        <dbReference type="Pfam" id="PF25917"/>
    </source>
</evidence>
<dbReference type="Gene3D" id="1.10.287.470">
    <property type="entry name" value="Helix hairpin bin"/>
    <property type="match status" value="1"/>
</dbReference>
<dbReference type="InterPro" id="IPR006143">
    <property type="entry name" value="RND_pump_MFP"/>
</dbReference>
<comment type="caution">
    <text evidence="5">The sequence shown here is derived from an EMBL/GenBank/DDBJ whole genome shotgun (WGS) entry which is preliminary data.</text>
</comment>
<evidence type="ECO:0000256" key="2">
    <source>
        <dbReference type="SAM" id="SignalP"/>
    </source>
</evidence>
<dbReference type="Gene3D" id="2.40.30.170">
    <property type="match status" value="1"/>
</dbReference>
<dbReference type="InterPro" id="IPR058625">
    <property type="entry name" value="MdtA-like_BSH"/>
</dbReference>
<protein>
    <submittedName>
        <fullName evidence="5">Efflux RND transporter periplasmic adaptor subunit</fullName>
    </submittedName>
</protein>
<reference evidence="5 6" key="1">
    <citation type="submission" date="2020-07" db="EMBL/GenBank/DDBJ databases">
        <title>Endozoicomonas sp. nov., isolated from sediment.</title>
        <authorList>
            <person name="Gu T."/>
        </authorList>
    </citation>
    <scope>NUCLEOTIDE SEQUENCE [LARGE SCALE GENOMIC DNA]</scope>
    <source>
        <strain evidence="5 6">SM1973</strain>
    </source>
</reference>
<evidence type="ECO:0000256" key="1">
    <source>
        <dbReference type="ARBA" id="ARBA00009477"/>
    </source>
</evidence>
<feature type="signal peptide" evidence="2">
    <location>
        <begin position="1"/>
        <end position="20"/>
    </location>
</feature>
<dbReference type="InterPro" id="IPR058624">
    <property type="entry name" value="MdtA-like_HH"/>
</dbReference>
<name>A0A853IF48_9GAMM</name>
<dbReference type="AlphaFoldDB" id="A0A853IF48"/>
<feature type="chain" id="PRO_5032647686" evidence="2">
    <location>
        <begin position="21"/>
        <end position="353"/>
    </location>
</feature>
<proteinExistence type="inferred from homology"/>
<evidence type="ECO:0000313" key="6">
    <source>
        <dbReference type="Proteomes" id="UP000569732"/>
    </source>
</evidence>
<feature type="domain" description="Multidrug resistance protein MdtA-like barrel-sandwich hybrid" evidence="4">
    <location>
        <begin position="56"/>
        <end position="190"/>
    </location>
</feature>
<gene>
    <name evidence="5" type="ORF">H0A36_18995</name>
</gene>
<dbReference type="Gene3D" id="2.40.50.100">
    <property type="match status" value="1"/>
</dbReference>
<dbReference type="Pfam" id="PF25876">
    <property type="entry name" value="HH_MFP_RND"/>
    <property type="match status" value="1"/>
</dbReference>
<comment type="similarity">
    <text evidence="1">Belongs to the membrane fusion protein (MFP) (TC 8.A.1) family.</text>
</comment>
<evidence type="ECO:0000313" key="5">
    <source>
        <dbReference type="EMBL" id="NYZ68107.1"/>
    </source>
</evidence>
<organism evidence="5 6">
    <name type="scientific">Spartinivicinus marinus</name>
    <dbReference type="NCBI Taxonomy" id="2994442"/>
    <lineage>
        <taxon>Bacteria</taxon>
        <taxon>Pseudomonadati</taxon>
        <taxon>Pseudomonadota</taxon>
        <taxon>Gammaproteobacteria</taxon>
        <taxon>Oceanospirillales</taxon>
        <taxon>Zooshikellaceae</taxon>
        <taxon>Spartinivicinus</taxon>
    </lineage>
</organism>
<dbReference type="PANTHER" id="PTHR30469:SF20">
    <property type="entry name" value="EFFLUX RND TRANSPORTER PERIPLASMIC ADAPTOR SUBUNIT"/>
    <property type="match status" value="1"/>
</dbReference>
<keyword evidence="6" id="KW-1185">Reference proteome</keyword>
<evidence type="ECO:0000259" key="3">
    <source>
        <dbReference type="Pfam" id="PF25876"/>
    </source>
</evidence>
<dbReference type="PANTHER" id="PTHR30469">
    <property type="entry name" value="MULTIDRUG RESISTANCE PROTEIN MDTA"/>
    <property type="match status" value="1"/>
</dbReference>
<dbReference type="EMBL" id="JACCKB010000035">
    <property type="protein sequence ID" value="NYZ68107.1"/>
    <property type="molecule type" value="Genomic_DNA"/>
</dbReference>
<accession>A0A853IF48</accession>
<dbReference type="SUPFAM" id="SSF111369">
    <property type="entry name" value="HlyD-like secretion proteins"/>
    <property type="match status" value="1"/>
</dbReference>
<dbReference type="NCBIfam" id="TIGR01730">
    <property type="entry name" value="RND_mfp"/>
    <property type="match status" value="1"/>
</dbReference>